<keyword evidence="1 2" id="KW-0535">Nitrogen fixation</keyword>
<dbReference type="HAMAP" id="MF_02117">
    <property type="entry name" value="CowN"/>
    <property type="match status" value="1"/>
</dbReference>
<reference evidence="3 4" key="1">
    <citation type="submission" date="2018-10" db="EMBL/GenBank/DDBJ databases">
        <title>Genomic Encyclopedia of Archaeal and Bacterial Type Strains, Phase II (KMG-II): from individual species to whole genera.</title>
        <authorList>
            <person name="Goeker M."/>
        </authorList>
    </citation>
    <scope>NUCLEOTIDE SEQUENCE [LARGE SCALE GENOMIC DNA]</scope>
    <source>
        <strain evidence="3 4">DSM 235</strain>
    </source>
</reference>
<dbReference type="Pfam" id="PF20543">
    <property type="entry name" value="CowN"/>
    <property type="match status" value="1"/>
</dbReference>
<evidence type="ECO:0000256" key="1">
    <source>
        <dbReference type="ARBA" id="ARBA00023231"/>
    </source>
</evidence>
<dbReference type="OrthoDB" id="7689335at2"/>
<evidence type="ECO:0000313" key="4">
    <source>
        <dbReference type="Proteomes" id="UP000274556"/>
    </source>
</evidence>
<comment type="caution">
    <text evidence="3">The sequence shown here is derived from an EMBL/GenBank/DDBJ whole genome shotgun (WGS) entry which is preliminary data.</text>
</comment>
<dbReference type="Proteomes" id="UP000274556">
    <property type="component" value="Unassembled WGS sequence"/>
</dbReference>
<comment type="function">
    <text evidence="2">Is required to sustain N(2)-dependent growth in the presence of low levels of carbon monoxide (CO). Probably acts by protecting the N(2) fixation ability of the nitrogenase complex, which is inactivated in the presence of CO.</text>
</comment>
<proteinExistence type="inferred from homology"/>
<name>A0A495VBS3_9GAMM</name>
<sequence>MTTANTPAFSDRYISFLGLDCDARAQRFVSGLRDLMLDPDRQDPFWTYLAAKLDGEKGPAHDELYHIHCHLNDIRDLLDRLDAPELIAELDVLETECC</sequence>
<evidence type="ECO:0000313" key="3">
    <source>
        <dbReference type="EMBL" id="RKT46792.1"/>
    </source>
</evidence>
<dbReference type="InterPro" id="IPR024899">
    <property type="entry name" value="CowN"/>
</dbReference>
<comment type="similarity">
    <text evidence="2">Belongs to the CowN family.</text>
</comment>
<dbReference type="AlphaFoldDB" id="A0A495VBS3"/>
<evidence type="ECO:0000256" key="2">
    <source>
        <dbReference type="HAMAP-Rule" id="MF_02117"/>
    </source>
</evidence>
<dbReference type="NCBIfam" id="NF033689">
    <property type="entry name" value="N2Fix_CO_CowN"/>
    <property type="match status" value="1"/>
</dbReference>
<dbReference type="EMBL" id="RBXL01000001">
    <property type="protein sequence ID" value="RKT46792.1"/>
    <property type="molecule type" value="Genomic_DNA"/>
</dbReference>
<protein>
    <recommendedName>
        <fullName evidence="2">N(2)-fixation sustaining protein CowN</fullName>
    </recommendedName>
    <alternativeName>
        <fullName evidence="2">CO weal-nitrogenase</fullName>
    </alternativeName>
</protein>
<organism evidence="3 4">
    <name type="scientific">Thiocapsa rosea</name>
    <dbReference type="NCBI Taxonomy" id="69360"/>
    <lineage>
        <taxon>Bacteria</taxon>
        <taxon>Pseudomonadati</taxon>
        <taxon>Pseudomonadota</taxon>
        <taxon>Gammaproteobacteria</taxon>
        <taxon>Chromatiales</taxon>
        <taxon>Chromatiaceae</taxon>
        <taxon>Thiocapsa</taxon>
    </lineage>
</organism>
<keyword evidence="4" id="KW-1185">Reference proteome</keyword>
<dbReference type="GO" id="GO:0009399">
    <property type="term" value="P:nitrogen fixation"/>
    <property type="evidence" value="ECO:0007669"/>
    <property type="project" value="UniProtKB-UniRule"/>
</dbReference>
<accession>A0A495VBS3</accession>
<gene>
    <name evidence="2" type="primary">cowN</name>
    <name evidence="3" type="ORF">BDD21_4329</name>
</gene>
<dbReference type="RefSeq" id="WP_120798856.1">
    <property type="nucleotide sequence ID" value="NZ_RBXL01000001.1"/>
</dbReference>